<sequence length="352" mass="39144">MATEVDFLSVFAKELDPTTADRDAMAQFQSALDACVYGWHHGNEVVLLQSNIGELFSDMLMQYFERSLVQEVGQPVTFTFLNNSNNYQTLVQMPKKNNAQLHLQTLSNGAVTPTQTSQQPATHTDNVSFGVKKAPRPMNCWIIFRDAMHKKLKAENPHLTVQQISTRCSQMWHGLSPAEKKPWQAAAKSAKEEHLRAYPDYKYSPRKPGEKKKRQSCKAKQAPAFAAELGLFDFPPVPEPTASAYNDLQSLNFISEAPPPVSEVSIDFGAAFAADVAQLVEPTTLLGLDMDDLAPIDHLHDAESLRHDRLEAEFGLYLDGTMPFELFGEEAFAFRAGADGNATLPSIYSDLY</sequence>
<dbReference type="PROSITE" id="PS50118">
    <property type="entry name" value="HMG_BOX_2"/>
    <property type="match status" value="1"/>
</dbReference>
<evidence type="ECO:0000259" key="4">
    <source>
        <dbReference type="PROSITE" id="PS50118"/>
    </source>
</evidence>
<dbReference type="GO" id="GO:0000978">
    <property type="term" value="F:RNA polymerase II cis-regulatory region sequence-specific DNA binding"/>
    <property type="evidence" value="ECO:0007669"/>
    <property type="project" value="TreeGrafter"/>
</dbReference>
<dbReference type="SUPFAM" id="SSF47095">
    <property type="entry name" value="HMG-box"/>
    <property type="match status" value="1"/>
</dbReference>
<evidence type="ECO:0000313" key="5">
    <source>
        <dbReference type="EMBL" id="AER26930.1"/>
    </source>
</evidence>
<feature type="DNA-binding region" description="HMG box" evidence="3">
    <location>
        <begin position="134"/>
        <end position="202"/>
    </location>
</feature>
<keyword evidence="2" id="KW-0804">Transcription</keyword>
<dbReference type="Pfam" id="PF00505">
    <property type="entry name" value="HMG_box"/>
    <property type="match status" value="1"/>
</dbReference>
<dbReference type="InterPro" id="IPR036910">
    <property type="entry name" value="HMG_box_dom_sf"/>
</dbReference>
<proteinExistence type="predicted"/>
<evidence type="ECO:0000256" key="3">
    <source>
        <dbReference type="PROSITE-ProRule" id="PRU00267"/>
    </source>
</evidence>
<dbReference type="InterPro" id="IPR050140">
    <property type="entry name" value="SRY-related_HMG-box_TF-like"/>
</dbReference>
<dbReference type="GO" id="GO:0001228">
    <property type="term" value="F:DNA-binding transcription activator activity, RNA polymerase II-specific"/>
    <property type="evidence" value="ECO:0007669"/>
    <property type="project" value="TreeGrafter"/>
</dbReference>
<keyword evidence="3" id="KW-0539">Nucleus</keyword>
<dbReference type="Gene3D" id="1.10.30.10">
    <property type="entry name" value="High mobility group box domain"/>
    <property type="match status" value="1"/>
</dbReference>
<dbReference type="GO" id="GO:0030154">
    <property type="term" value="P:cell differentiation"/>
    <property type="evidence" value="ECO:0007669"/>
    <property type="project" value="TreeGrafter"/>
</dbReference>
<dbReference type="PANTHER" id="PTHR10270:SF161">
    <property type="entry name" value="SEX-DETERMINING REGION Y PROTEIN"/>
    <property type="match status" value="1"/>
</dbReference>
<accession>G8EEY6</accession>
<organism evidence="5">
    <name type="scientific">Calophoma clematidina</name>
    <dbReference type="NCBI Taxonomy" id="622173"/>
    <lineage>
        <taxon>Eukaryota</taxon>
        <taxon>Fungi</taxon>
        <taxon>Dikarya</taxon>
        <taxon>Ascomycota</taxon>
        <taxon>Pezizomycotina</taxon>
        <taxon>Dothideomycetes</taxon>
        <taxon>Pleosporomycetidae</taxon>
        <taxon>Pleosporales</taxon>
        <taxon>Pleosporineae</taxon>
        <taxon>Didymellaceae</taxon>
        <taxon>Calophoma</taxon>
    </lineage>
</organism>
<dbReference type="SMART" id="SM00398">
    <property type="entry name" value="HMG"/>
    <property type="match status" value="1"/>
</dbReference>
<evidence type="ECO:0000256" key="1">
    <source>
        <dbReference type="ARBA" id="ARBA00023125"/>
    </source>
</evidence>
<reference evidence="5" key="1">
    <citation type="submission" date="2011-04" db="EMBL/GenBank/DDBJ databases">
        <authorList>
            <person name="Woudenberg J.H.C."/>
            <person name="Zwiers L.-H."/>
        </authorList>
    </citation>
    <scope>NUCLEOTIDE SEQUENCE</scope>
</reference>
<dbReference type="PANTHER" id="PTHR10270">
    <property type="entry name" value="SOX TRANSCRIPTION FACTOR"/>
    <property type="match status" value="1"/>
</dbReference>
<dbReference type="GO" id="GO:0005634">
    <property type="term" value="C:nucleus"/>
    <property type="evidence" value="ECO:0007669"/>
    <property type="project" value="UniProtKB-UniRule"/>
</dbReference>
<name>G8EEY6_9PLEO</name>
<protein>
    <submittedName>
        <fullName evidence="5">MAT1-2-1 mating-type protein</fullName>
    </submittedName>
</protein>
<evidence type="ECO:0000256" key="2">
    <source>
        <dbReference type="ARBA" id="ARBA00023163"/>
    </source>
</evidence>
<dbReference type="EMBL" id="JF815530">
    <property type="protein sequence ID" value="AER26930.1"/>
    <property type="molecule type" value="Genomic_DNA"/>
</dbReference>
<keyword evidence="1 3" id="KW-0238">DNA-binding</keyword>
<feature type="domain" description="HMG box" evidence="4">
    <location>
        <begin position="134"/>
        <end position="202"/>
    </location>
</feature>
<dbReference type="InterPro" id="IPR009071">
    <property type="entry name" value="HMG_box_dom"/>
</dbReference>
<dbReference type="AlphaFoldDB" id="G8EEY6"/>
<dbReference type="CDD" id="cd01389">
    <property type="entry name" value="HMG-box_ROX1-like"/>
    <property type="match status" value="1"/>
</dbReference>
<gene>
    <name evidence="5" type="primary">MAT1-2-1</name>
</gene>
<reference evidence="5" key="2">
    <citation type="journal article" date="2012" name="Mol. Plant Pathol.">
        <title>Analysis of the mating-type loci of co-occurring and phylogenetically related species of Ascochyta and Phoma.</title>
        <authorList>
            <person name="Woudenberg J.H."/>
            <person name="De Gruyter J."/>
            <person name="Crous P.W."/>
            <person name="Zwiers L.H."/>
        </authorList>
    </citation>
    <scope>NUCLEOTIDE SEQUENCE</scope>
</reference>